<feature type="non-terminal residue" evidence="1">
    <location>
        <position position="194"/>
    </location>
</feature>
<reference evidence="1" key="1">
    <citation type="journal article" date="2015" name="Nature">
        <title>Complex archaea that bridge the gap between prokaryotes and eukaryotes.</title>
        <authorList>
            <person name="Spang A."/>
            <person name="Saw J.H."/>
            <person name="Jorgensen S.L."/>
            <person name="Zaremba-Niedzwiedzka K."/>
            <person name="Martijn J."/>
            <person name="Lind A.E."/>
            <person name="van Eijk R."/>
            <person name="Schleper C."/>
            <person name="Guy L."/>
            <person name="Ettema T.J."/>
        </authorList>
    </citation>
    <scope>NUCLEOTIDE SEQUENCE</scope>
</reference>
<proteinExistence type="predicted"/>
<dbReference type="GO" id="GO:0006259">
    <property type="term" value="P:DNA metabolic process"/>
    <property type="evidence" value="ECO:0007669"/>
    <property type="project" value="InterPro"/>
</dbReference>
<dbReference type="AlphaFoldDB" id="A0A0F9BMT4"/>
<accession>A0A0F9BMT4</accession>
<dbReference type="InterPro" id="IPR018330">
    <property type="entry name" value="RecT_fam"/>
</dbReference>
<dbReference type="GO" id="GO:0003677">
    <property type="term" value="F:DNA binding"/>
    <property type="evidence" value="ECO:0007669"/>
    <property type="project" value="InterPro"/>
</dbReference>
<name>A0A0F9BMT4_9ZZZZ</name>
<comment type="caution">
    <text evidence="1">The sequence shown here is derived from an EMBL/GenBank/DDBJ whole genome shotgun (WGS) entry which is preliminary data.</text>
</comment>
<organism evidence="1">
    <name type="scientific">marine sediment metagenome</name>
    <dbReference type="NCBI Taxonomy" id="412755"/>
    <lineage>
        <taxon>unclassified sequences</taxon>
        <taxon>metagenomes</taxon>
        <taxon>ecological metagenomes</taxon>
    </lineage>
</organism>
<gene>
    <name evidence="1" type="ORF">LCGC14_2428300</name>
</gene>
<sequence>MVTKNELIAVRDKISALEVELKKVLPKIIPSGKFIRTVHTALQLNPGIAEASIKSILTACMKAAADGSLLDGRDAALVTYRTKDGSVAQYLPMVYGIFKRIRQSGEISTFGAYVVYENDEFSITRGTNPSLHHVETIRGERGDPIGCYSICKFKTGDVDFEWMSMADIEAVRARSKAKNSGPWVTDKTEMMRKT</sequence>
<evidence type="ECO:0000313" key="1">
    <source>
        <dbReference type="EMBL" id="KKL23150.1"/>
    </source>
</evidence>
<dbReference type="Pfam" id="PF03837">
    <property type="entry name" value="RecT"/>
    <property type="match status" value="1"/>
</dbReference>
<dbReference type="NCBIfam" id="TIGR00616">
    <property type="entry name" value="rect"/>
    <property type="match status" value="1"/>
</dbReference>
<dbReference type="EMBL" id="LAZR01037083">
    <property type="protein sequence ID" value="KKL23150.1"/>
    <property type="molecule type" value="Genomic_DNA"/>
</dbReference>
<protein>
    <recommendedName>
        <fullName evidence="2">Recombinase RecT</fullName>
    </recommendedName>
</protein>
<evidence type="ECO:0008006" key="2">
    <source>
        <dbReference type="Google" id="ProtNLM"/>
    </source>
</evidence>
<dbReference type="InterPro" id="IPR004590">
    <property type="entry name" value="ssDNA_annealing_RecT"/>
</dbReference>